<keyword evidence="2" id="KW-1185">Reference proteome</keyword>
<reference evidence="2" key="1">
    <citation type="submission" date="2017-02" db="EMBL/GenBank/DDBJ databases">
        <authorList>
            <person name="Varghese N."/>
            <person name="Submissions S."/>
        </authorList>
    </citation>
    <scope>NUCLEOTIDE SEQUENCE [LARGE SCALE GENOMIC DNA]</scope>
    <source>
        <strain evidence="2">DSM 22720</strain>
    </source>
</reference>
<protein>
    <submittedName>
        <fullName evidence="1">Uncharacterized protein</fullName>
    </submittedName>
</protein>
<dbReference type="EMBL" id="FUXU01000014">
    <property type="protein sequence ID" value="SKA51234.1"/>
    <property type="molecule type" value="Genomic_DNA"/>
</dbReference>
<sequence>MSRQYNKRQNILYVCTVVRDNKKVNVQYQQALIWLENRASENTANPEENAVLDYLIGLVEADAKTAPVVVEAFGEQMA</sequence>
<gene>
    <name evidence="1" type="ORF">SAMN02745132_01582</name>
</gene>
<dbReference type="AlphaFoldDB" id="A0A1T4UEX3"/>
<evidence type="ECO:0000313" key="2">
    <source>
        <dbReference type="Proteomes" id="UP000190162"/>
    </source>
</evidence>
<accession>A0A1T4UEX3</accession>
<dbReference type="Proteomes" id="UP000190162">
    <property type="component" value="Unassembled WGS sequence"/>
</dbReference>
<evidence type="ECO:0000313" key="1">
    <source>
        <dbReference type="EMBL" id="SKA51234.1"/>
    </source>
</evidence>
<name>A0A1T4UEX3_9GAMM</name>
<proteinExistence type="predicted"/>
<organism evidence="1 2">
    <name type="scientific">Enterovibrio nigricans DSM 22720</name>
    <dbReference type="NCBI Taxonomy" id="1121868"/>
    <lineage>
        <taxon>Bacteria</taxon>
        <taxon>Pseudomonadati</taxon>
        <taxon>Pseudomonadota</taxon>
        <taxon>Gammaproteobacteria</taxon>
        <taxon>Vibrionales</taxon>
        <taxon>Vibrionaceae</taxon>
        <taxon>Enterovibrio</taxon>
    </lineage>
</organism>